<reference evidence="9" key="1">
    <citation type="journal article" date="2014" name="Int. J. Syst. Evol. Microbiol.">
        <title>Complete genome sequence of Corynebacterium casei LMG S-19264T (=DSM 44701T), isolated from a smear-ripened cheese.</title>
        <authorList>
            <consortium name="US DOE Joint Genome Institute (JGI-PGF)"/>
            <person name="Walter F."/>
            <person name="Albersmeier A."/>
            <person name="Kalinowski J."/>
            <person name="Ruckert C."/>
        </authorList>
    </citation>
    <scope>NUCLEOTIDE SEQUENCE</scope>
    <source>
        <strain evidence="9">JCM 12289</strain>
    </source>
</reference>
<dbReference type="GO" id="GO:0005886">
    <property type="term" value="C:plasma membrane"/>
    <property type="evidence" value="ECO:0007669"/>
    <property type="project" value="UniProtKB-SubCell"/>
</dbReference>
<evidence type="ECO:0000256" key="6">
    <source>
        <dbReference type="ARBA" id="ARBA00022989"/>
    </source>
</evidence>
<dbReference type="PROSITE" id="PS01116">
    <property type="entry name" value="XANTH_URACIL_PERMASE"/>
    <property type="match status" value="1"/>
</dbReference>
<evidence type="ECO:0000256" key="8">
    <source>
        <dbReference type="SAM" id="Phobius"/>
    </source>
</evidence>
<dbReference type="NCBIfam" id="TIGR00801">
    <property type="entry name" value="ncs2"/>
    <property type="match status" value="1"/>
</dbReference>
<evidence type="ECO:0000256" key="7">
    <source>
        <dbReference type="ARBA" id="ARBA00023136"/>
    </source>
</evidence>
<dbReference type="InterPro" id="IPR006042">
    <property type="entry name" value="Xan_ur_permease"/>
</dbReference>
<dbReference type="Pfam" id="PF00860">
    <property type="entry name" value="Xan_ur_permease"/>
    <property type="match status" value="1"/>
</dbReference>
<feature type="transmembrane region" description="Helical" evidence="8">
    <location>
        <begin position="38"/>
        <end position="59"/>
    </location>
</feature>
<dbReference type="InterPro" id="IPR006043">
    <property type="entry name" value="NCS2"/>
</dbReference>
<feature type="transmembrane region" description="Helical" evidence="8">
    <location>
        <begin position="247"/>
        <end position="266"/>
    </location>
</feature>
<dbReference type="EMBL" id="BAAADN010000043">
    <property type="protein sequence ID" value="GAA0468347.1"/>
    <property type="molecule type" value="Genomic_DNA"/>
</dbReference>
<keyword evidence="6 8" id="KW-1133">Transmembrane helix</keyword>
<dbReference type="Proteomes" id="UP001500962">
    <property type="component" value="Unassembled WGS sequence"/>
</dbReference>
<gene>
    <name evidence="9" type="ORF">GCM10008985_26680</name>
</gene>
<dbReference type="PANTHER" id="PTHR42810:SF4">
    <property type="entry name" value="URIC ACID TRANSPORTER UACT"/>
    <property type="match status" value="1"/>
</dbReference>
<sequence length="461" mass="47347">MVRECMTQSDETSASNVVYDIEEKPPLGEAIPLAFQHVLAMVLGNIAVPLIMASAIGLATGETTFLVQMALIVAGVASVIQAYPAGPVGAKLPIMMGTSFAFLGTLQLIADNAGLATIFGAALVGSLLQVFIGANYERFKPLFPPLVNGIVVMLIGLTLIPTGIDYAAGASSGPGAAGYASLMNLGVAALVFLVILALNQFFRGILRIASVFFGILLGYVVAVFLGMVDFAPVAQASWFAVPIPLKFGIAFDPGAIIAISAVYVIVAMETIGNISAIVSETGRNASNSQIRGGLLGDGVMSGIAAIFGAFPNTSFAQNVGLISFTGVASRFIVGIGGVILLVGGFIPKVGAIITTVPDPVLGGGTLILFAQIFTSGLNIIHREVSLTQRNTTIIAAAASLGLGVTFRPELVQNLPQVVQPLMGSGVVMGGFTALILNVLLPQSNPVDNSPETDVAATEVDD</sequence>
<accession>A0AAV3SIV6</accession>
<dbReference type="NCBIfam" id="NF037981">
    <property type="entry name" value="NCS2_1"/>
    <property type="match status" value="1"/>
</dbReference>
<evidence type="ECO:0000256" key="1">
    <source>
        <dbReference type="ARBA" id="ARBA00004651"/>
    </source>
</evidence>
<feature type="transmembrane region" description="Helical" evidence="8">
    <location>
        <begin position="205"/>
        <end position="227"/>
    </location>
</feature>
<dbReference type="NCBIfam" id="TIGR03173">
    <property type="entry name" value="pbuX"/>
    <property type="match status" value="1"/>
</dbReference>
<feature type="transmembrane region" description="Helical" evidence="8">
    <location>
        <begin position="420"/>
        <end position="440"/>
    </location>
</feature>
<keyword evidence="5 8" id="KW-0812">Transmembrane</keyword>
<keyword evidence="3" id="KW-0813">Transport</keyword>
<keyword evidence="4" id="KW-1003">Cell membrane</keyword>
<evidence type="ECO:0000256" key="2">
    <source>
        <dbReference type="ARBA" id="ARBA00008821"/>
    </source>
</evidence>
<protein>
    <submittedName>
        <fullName evidence="9">Nucleobase:cation symporter-2 family protein</fullName>
    </submittedName>
</protein>
<feature type="transmembrane region" description="Helical" evidence="8">
    <location>
        <begin position="146"/>
        <end position="164"/>
    </location>
</feature>
<feature type="transmembrane region" description="Helical" evidence="8">
    <location>
        <begin position="176"/>
        <end position="198"/>
    </location>
</feature>
<feature type="transmembrane region" description="Helical" evidence="8">
    <location>
        <begin position="116"/>
        <end position="134"/>
    </location>
</feature>
<dbReference type="GO" id="GO:0042907">
    <property type="term" value="F:xanthine transmembrane transporter activity"/>
    <property type="evidence" value="ECO:0007669"/>
    <property type="project" value="TreeGrafter"/>
</dbReference>
<name>A0AAV3SIV6_HALDO</name>
<proteinExistence type="inferred from homology"/>
<feature type="transmembrane region" description="Helical" evidence="8">
    <location>
        <begin position="331"/>
        <end position="354"/>
    </location>
</feature>
<keyword evidence="7 8" id="KW-0472">Membrane</keyword>
<dbReference type="AlphaFoldDB" id="A0AAV3SIV6"/>
<feature type="transmembrane region" description="Helical" evidence="8">
    <location>
        <begin position="360"/>
        <end position="380"/>
    </location>
</feature>
<evidence type="ECO:0000256" key="3">
    <source>
        <dbReference type="ARBA" id="ARBA00022448"/>
    </source>
</evidence>
<comment type="caution">
    <text evidence="9">The sequence shown here is derived from an EMBL/GenBank/DDBJ whole genome shotgun (WGS) entry which is preliminary data.</text>
</comment>
<dbReference type="PANTHER" id="PTHR42810">
    <property type="entry name" value="PURINE PERMEASE C1399.01C-RELATED"/>
    <property type="match status" value="1"/>
</dbReference>
<evidence type="ECO:0000256" key="4">
    <source>
        <dbReference type="ARBA" id="ARBA00022475"/>
    </source>
</evidence>
<feature type="transmembrane region" description="Helical" evidence="8">
    <location>
        <begin position="65"/>
        <end position="85"/>
    </location>
</feature>
<organism evidence="9 10">
    <name type="scientific">Halococcus dombrowskii</name>
    <dbReference type="NCBI Taxonomy" id="179637"/>
    <lineage>
        <taxon>Archaea</taxon>
        <taxon>Methanobacteriati</taxon>
        <taxon>Methanobacteriota</taxon>
        <taxon>Stenosarchaea group</taxon>
        <taxon>Halobacteria</taxon>
        <taxon>Halobacteriales</taxon>
        <taxon>Halococcaceae</taxon>
        <taxon>Halococcus</taxon>
    </lineage>
</organism>
<comment type="subcellular location">
    <subcellularLocation>
        <location evidence="1">Cell membrane</location>
        <topology evidence="1">Multi-pass membrane protein</topology>
    </subcellularLocation>
</comment>
<evidence type="ECO:0000256" key="5">
    <source>
        <dbReference type="ARBA" id="ARBA00022692"/>
    </source>
</evidence>
<dbReference type="InterPro" id="IPR017588">
    <property type="entry name" value="UacT-like"/>
</dbReference>
<reference evidence="9" key="2">
    <citation type="submission" date="2023-12" db="EMBL/GenBank/DDBJ databases">
        <authorList>
            <person name="Sun Q."/>
            <person name="Inoue M."/>
        </authorList>
    </citation>
    <scope>NUCLEOTIDE SEQUENCE</scope>
    <source>
        <strain evidence="9">JCM 12289</strain>
    </source>
</reference>
<comment type="similarity">
    <text evidence="2">Belongs to the nucleobase:cation symporter-2 (NCS2) (TC 2.A.40) family.</text>
</comment>
<evidence type="ECO:0000313" key="10">
    <source>
        <dbReference type="Proteomes" id="UP001500962"/>
    </source>
</evidence>
<evidence type="ECO:0000313" key="9">
    <source>
        <dbReference type="EMBL" id="GAA0468347.1"/>
    </source>
</evidence>